<reference evidence="2 3" key="1">
    <citation type="submission" date="2016-11" db="EMBL/GenBank/DDBJ databases">
        <authorList>
            <person name="Jaros S."/>
            <person name="Januszkiewicz K."/>
            <person name="Wedrychowicz H."/>
        </authorList>
    </citation>
    <scope>NUCLEOTIDE SEQUENCE [LARGE SCALE GENOMIC DNA]</scope>
    <source>
        <strain evidence="2 3">DSM 4740</strain>
    </source>
</reference>
<dbReference type="RefSeq" id="WP_073434855.1">
    <property type="nucleotide sequence ID" value="NZ_BJXU01000038.1"/>
</dbReference>
<evidence type="ECO:0000313" key="3">
    <source>
        <dbReference type="Proteomes" id="UP000184123"/>
    </source>
</evidence>
<evidence type="ECO:0000313" key="4">
    <source>
        <dbReference type="Proteomes" id="UP000321726"/>
    </source>
</evidence>
<proteinExistence type="predicted"/>
<dbReference type="Proteomes" id="UP000184123">
    <property type="component" value="Unassembled WGS sequence"/>
</dbReference>
<dbReference type="Proteomes" id="UP000321726">
    <property type="component" value="Unassembled WGS sequence"/>
</dbReference>
<evidence type="ECO:0000313" key="2">
    <source>
        <dbReference type="EMBL" id="SHL95273.1"/>
    </source>
</evidence>
<name>A0A1M7EUG4_9GAMM</name>
<evidence type="ECO:0000313" key="1">
    <source>
        <dbReference type="EMBL" id="GEN23262.1"/>
    </source>
</evidence>
<accession>A0A1M7EUG4</accession>
<dbReference type="EMBL" id="BJXU01000038">
    <property type="protein sequence ID" value="GEN23262.1"/>
    <property type="molecule type" value="Genomic_DNA"/>
</dbReference>
<keyword evidence="4" id="KW-1185">Reference proteome</keyword>
<dbReference type="OrthoDB" id="6168649at2"/>
<reference evidence="1 4" key="2">
    <citation type="submission" date="2019-07" db="EMBL/GenBank/DDBJ databases">
        <title>Whole genome shotgun sequence of Halomonas cupida NBRC 102219.</title>
        <authorList>
            <person name="Hosoyama A."/>
            <person name="Uohara A."/>
            <person name="Ohji S."/>
            <person name="Ichikawa N."/>
        </authorList>
    </citation>
    <scope>NUCLEOTIDE SEQUENCE [LARGE SCALE GENOMIC DNA]</scope>
    <source>
        <strain evidence="1 4">NBRC 102219</strain>
    </source>
</reference>
<evidence type="ECO:0008006" key="5">
    <source>
        <dbReference type="Google" id="ProtNLM"/>
    </source>
</evidence>
<protein>
    <recommendedName>
        <fullName evidence="5">DUF945 domain-containing protein</fullName>
    </recommendedName>
</protein>
<dbReference type="STRING" id="44933.SAMN05660971_01792"/>
<organism evidence="2 3">
    <name type="scientific">Halomonas cupida</name>
    <dbReference type="NCBI Taxonomy" id="44933"/>
    <lineage>
        <taxon>Bacteria</taxon>
        <taxon>Pseudomonadati</taxon>
        <taxon>Pseudomonadota</taxon>
        <taxon>Gammaproteobacteria</taxon>
        <taxon>Oceanospirillales</taxon>
        <taxon>Halomonadaceae</taxon>
        <taxon>Halomonas</taxon>
    </lineage>
</organism>
<dbReference type="EMBL" id="FRCA01000004">
    <property type="protein sequence ID" value="SHL95273.1"/>
    <property type="molecule type" value="Genomic_DNA"/>
</dbReference>
<sequence>MGKLFSLIVIAGLAYGGLYFYYGMSIQGLIEEQVDDFGLGGLEVQGVQYDLMAPLKTETNVSANVIYRGAEATLDIRVHGHPVFSDEVQLELGGLQALQVTIGAGN</sequence>
<dbReference type="AlphaFoldDB" id="A0A1M7EUG4"/>
<gene>
    <name evidence="1" type="ORF">HCU01_12110</name>
    <name evidence="2" type="ORF">SAMN05660971_01792</name>
</gene>